<dbReference type="InterPro" id="IPR006143">
    <property type="entry name" value="RND_pump_MFP"/>
</dbReference>
<feature type="domain" description="Multidrug resistance protein MdtA-like alpha-helical hairpin" evidence="4">
    <location>
        <begin position="104"/>
        <end position="168"/>
    </location>
</feature>
<reference evidence="8 9" key="1">
    <citation type="submission" date="2020-08" db="EMBL/GenBank/DDBJ databases">
        <title>Genomic Encyclopedia of Type Strains, Phase IV (KMG-V): Genome sequencing to study the core and pangenomes of soil and plant-associated prokaryotes.</title>
        <authorList>
            <person name="Whitman W."/>
        </authorList>
    </citation>
    <scope>NUCLEOTIDE SEQUENCE [LARGE SCALE GENOMIC DNA]</scope>
    <source>
        <strain evidence="8 9">SRMrh-85</strain>
    </source>
</reference>
<comment type="subcellular location">
    <subcellularLocation>
        <location evidence="1">Cell envelope</location>
    </subcellularLocation>
</comment>
<organism evidence="8 9">
    <name type="scientific">Paraburkholderia silvatlantica</name>
    <dbReference type="NCBI Taxonomy" id="321895"/>
    <lineage>
        <taxon>Bacteria</taxon>
        <taxon>Pseudomonadati</taxon>
        <taxon>Pseudomonadota</taxon>
        <taxon>Betaproteobacteria</taxon>
        <taxon>Burkholderiales</taxon>
        <taxon>Burkholderiaceae</taxon>
        <taxon>Paraburkholderia</taxon>
    </lineage>
</organism>
<feature type="chain" id="PRO_5047012467" evidence="3">
    <location>
        <begin position="19"/>
        <end position="403"/>
    </location>
</feature>
<dbReference type="Gene3D" id="1.10.287.470">
    <property type="entry name" value="Helix hairpin bin"/>
    <property type="match status" value="1"/>
</dbReference>
<dbReference type="Pfam" id="PF25967">
    <property type="entry name" value="RND-MFP_C"/>
    <property type="match status" value="1"/>
</dbReference>
<dbReference type="Gene3D" id="2.40.50.100">
    <property type="match status" value="1"/>
</dbReference>
<evidence type="ECO:0000313" key="8">
    <source>
        <dbReference type="EMBL" id="MBB2932912.1"/>
    </source>
</evidence>
<dbReference type="InterPro" id="IPR058626">
    <property type="entry name" value="MdtA-like_b-barrel"/>
</dbReference>
<accession>A0ABR6G0M3</accession>
<dbReference type="RefSeq" id="WP_110388914.1">
    <property type="nucleotide sequence ID" value="NZ_JACHVZ010000036.1"/>
</dbReference>
<dbReference type="NCBIfam" id="TIGR01730">
    <property type="entry name" value="RND_mfp"/>
    <property type="match status" value="1"/>
</dbReference>
<feature type="domain" description="Multidrug resistance protein MdtA-like C-terminal permuted SH3" evidence="7">
    <location>
        <begin position="305"/>
        <end position="365"/>
    </location>
</feature>
<dbReference type="EMBL" id="JACHVZ010000036">
    <property type="protein sequence ID" value="MBB2932912.1"/>
    <property type="molecule type" value="Genomic_DNA"/>
</dbReference>
<dbReference type="Gene3D" id="2.40.30.170">
    <property type="match status" value="1"/>
</dbReference>
<evidence type="ECO:0000259" key="4">
    <source>
        <dbReference type="Pfam" id="PF25876"/>
    </source>
</evidence>
<dbReference type="InterPro" id="IPR058625">
    <property type="entry name" value="MdtA-like_BSH"/>
</dbReference>
<dbReference type="Proteomes" id="UP000533533">
    <property type="component" value="Unassembled WGS sequence"/>
</dbReference>
<comment type="similarity">
    <text evidence="2">Belongs to the membrane fusion protein (MFP) (TC 8.A.1) family.</text>
</comment>
<dbReference type="InterPro" id="IPR058624">
    <property type="entry name" value="MdtA-like_HH"/>
</dbReference>
<dbReference type="SUPFAM" id="SSF111369">
    <property type="entry name" value="HlyD-like secretion proteins"/>
    <property type="match status" value="1"/>
</dbReference>
<comment type="caution">
    <text evidence="8">The sequence shown here is derived from an EMBL/GenBank/DDBJ whole genome shotgun (WGS) entry which is preliminary data.</text>
</comment>
<gene>
    <name evidence="8" type="ORF">FHX59_007401</name>
</gene>
<evidence type="ECO:0000259" key="6">
    <source>
        <dbReference type="Pfam" id="PF25944"/>
    </source>
</evidence>
<dbReference type="PANTHER" id="PTHR30158">
    <property type="entry name" value="ACRA/E-RELATED COMPONENT OF DRUG EFFLUX TRANSPORTER"/>
    <property type="match status" value="1"/>
</dbReference>
<dbReference type="PROSITE" id="PS51257">
    <property type="entry name" value="PROKAR_LIPOPROTEIN"/>
    <property type="match status" value="1"/>
</dbReference>
<evidence type="ECO:0000259" key="5">
    <source>
        <dbReference type="Pfam" id="PF25917"/>
    </source>
</evidence>
<dbReference type="PANTHER" id="PTHR30158:SF3">
    <property type="entry name" value="MULTIDRUG EFFLUX PUMP SUBUNIT ACRA-RELATED"/>
    <property type="match status" value="1"/>
</dbReference>
<keyword evidence="9" id="KW-1185">Reference proteome</keyword>
<evidence type="ECO:0000313" key="9">
    <source>
        <dbReference type="Proteomes" id="UP000533533"/>
    </source>
</evidence>
<feature type="domain" description="Multidrug resistance protein MdtA-like beta-barrel" evidence="6">
    <location>
        <begin position="212"/>
        <end position="301"/>
    </location>
</feature>
<evidence type="ECO:0000259" key="7">
    <source>
        <dbReference type="Pfam" id="PF25967"/>
    </source>
</evidence>
<dbReference type="Gene3D" id="2.40.420.20">
    <property type="match status" value="1"/>
</dbReference>
<proteinExistence type="inferred from homology"/>
<dbReference type="InterPro" id="IPR058627">
    <property type="entry name" value="MdtA-like_C"/>
</dbReference>
<keyword evidence="3" id="KW-0732">Signal</keyword>
<evidence type="ECO:0000256" key="3">
    <source>
        <dbReference type="SAM" id="SignalP"/>
    </source>
</evidence>
<name>A0ABR6G0M3_9BURK</name>
<feature type="signal peptide" evidence="3">
    <location>
        <begin position="1"/>
        <end position="18"/>
    </location>
</feature>
<dbReference type="Pfam" id="PF25876">
    <property type="entry name" value="HH_MFP_RND"/>
    <property type="match status" value="1"/>
</dbReference>
<feature type="domain" description="Multidrug resistance protein MdtA-like barrel-sandwich hybrid" evidence="5">
    <location>
        <begin position="60"/>
        <end position="195"/>
    </location>
</feature>
<evidence type="ECO:0000256" key="2">
    <source>
        <dbReference type="ARBA" id="ARBA00009477"/>
    </source>
</evidence>
<dbReference type="Pfam" id="PF25944">
    <property type="entry name" value="Beta-barrel_RND"/>
    <property type="match status" value="1"/>
</dbReference>
<sequence>MKSLVLLCVALFILSALSGCGKSSRSLAPPPPQVGVITVQPQSVALTRDLVGRLAPYLSANVTARVSGVLTKRVYKEGSDVKAGQVLFEIDPAYYQAQLNNDLGILGEDQATWMNDKVNAARYHKLLPVGSVSQQTVDNADATVRSDAAKVKADEAMVESAKVNLGYTKVTSPIGGIAGQQQVTVGAVVGSSTADAGSGGTLLTTVNDIDQLYVNFTMSAADLLMLREASARGDVALSQPDMTTAQITLPDGSAYAQLGTLDFSDVSVNATTGAVNLRALVPNPQRTLLPGMYVTLKLTLGQQRNVFLVPQESLQRDTVGAYVFVTDASGKVAREDVAVNDSFGTNWIINRGLTAGDQVIVSGLQGLHEGDPVKSHLWHAPSVAAPQDRSALAAGSRTAVNAH</sequence>
<evidence type="ECO:0000256" key="1">
    <source>
        <dbReference type="ARBA" id="ARBA00004196"/>
    </source>
</evidence>
<protein>
    <submittedName>
        <fullName evidence="8">Membrane fusion protein (Multidrug efflux system)</fullName>
    </submittedName>
</protein>
<dbReference type="Pfam" id="PF25917">
    <property type="entry name" value="BSH_RND"/>
    <property type="match status" value="1"/>
</dbReference>